<dbReference type="Proteomes" id="UP000290560">
    <property type="component" value="Unassembled WGS sequence"/>
</dbReference>
<name>A0A445MCY0_ENSVE</name>
<sequence>MGVEGQAGAIDLRSDERTDKATTPVEVSNPKKKKKTKKFLKKRCTMKKRRRSRACANRRRRATDLVAGVDLVL</sequence>
<feature type="compositionally biased region" description="Basic residues" evidence="1">
    <location>
        <begin position="30"/>
        <end position="59"/>
    </location>
</feature>
<dbReference type="AlphaFoldDB" id="A0A445MCY0"/>
<evidence type="ECO:0000256" key="1">
    <source>
        <dbReference type="SAM" id="MobiDB-lite"/>
    </source>
</evidence>
<organism evidence="2">
    <name type="scientific">Ensete ventricosum</name>
    <name type="common">Abyssinian banana</name>
    <name type="synonym">Musa ensete</name>
    <dbReference type="NCBI Taxonomy" id="4639"/>
    <lineage>
        <taxon>Eukaryota</taxon>
        <taxon>Viridiplantae</taxon>
        <taxon>Streptophyta</taxon>
        <taxon>Embryophyta</taxon>
        <taxon>Tracheophyta</taxon>
        <taxon>Spermatophyta</taxon>
        <taxon>Magnoliopsida</taxon>
        <taxon>Liliopsida</taxon>
        <taxon>Zingiberales</taxon>
        <taxon>Musaceae</taxon>
        <taxon>Ensete</taxon>
    </lineage>
</organism>
<gene>
    <name evidence="2" type="ORF">BHM03_00010283</name>
</gene>
<proteinExistence type="predicted"/>
<evidence type="ECO:0000313" key="2">
    <source>
        <dbReference type="EMBL" id="RZR72101.1"/>
    </source>
</evidence>
<feature type="region of interest" description="Disordered" evidence="1">
    <location>
        <begin position="1"/>
        <end position="59"/>
    </location>
</feature>
<accession>A0A445MCY0</accession>
<protein>
    <submittedName>
        <fullName evidence="2">Uncharacterized protein</fullName>
    </submittedName>
</protein>
<dbReference type="EMBL" id="KV875628">
    <property type="protein sequence ID" value="RZR72101.1"/>
    <property type="molecule type" value="Genomic_DNA"/>
</dbReference>
<reference evidence="2" key="1">
    <citation type="journal article" date="2018" name="Data Brief">
        <title>Genome sequence data from 17 accessions of Ensete ventricosum, a staple food crop for millions in Ethiopia.</title>
        <authorList>
            <person name="Yemataw Z."/>
            <person name="Muzemil S."/>
            <person name="Ambachew D."/>
            <person name="Tripathi L."/>
            <person name="Tesfaye K."/>
            <person name="Chala A."/>
            <person name="Farbos A."/>
            <person name="O'Neill P."/>
            <person name="Moore K."/>
            <person name="Grant M."/>
            <person name="Studholme D.J."/>
        </authorList>
    </citation>
    <scope>NUCLEOTIDE SEQUENCE [LARGE SCALE GENOMIC DNA]</scope>
    <source>
        <tissue evidence="2">Leaf</tissue>
    </source>
</reference>